<keyword evidence="14" id="KW-1185">Reference proteome</keyword>
<proteinExistence type="predicted"/>
<dbReference type="InterPro" id="IPR010559">
    <property type="entry name" value="Sig_transdc_His_kin_internal"/>
</dbReference>
<dbReference type="InterPro" id="IPR003594">
    <property type="entry name" value="HATPase_dom"/>
</dbReference>
<dbReference type="EMBL" id="CP090978">
    <property type="protein sequence ID" value="UJF33949.1"/>
    <property type="molecule type" value="Genomic_DNA"/>
</dbReference>
<dbReference type="SUPFAM" id="SSF55874">
    <property type="entry name" value="ATPase domain of HSP90 chaperone/DNA topoisomerase II/histidine kinase"/>
    <property type="match status" value="1"/>
</dbReference>
<reference evidence="13 14" key="1">
    <citation type="journal article" date="2024" name="Int. J. Syst. Evol. Microbiol.">
        <title>Paenibacillus hexagrammi sp. nov., a novel bacterium isolated from the gut content of Hexagrammos agrammus.</title>
        <authorList>
            <person name="Jung H.K."/>
            <person name="Kim D.G."/>
            <person name="Zin H."/>
            <person name="Park J."/>
            <person name="Jung H."/>
            <person name="Kim Y.O."/>
            <person name="Kong H.J."/>
            <person name="Kim J.W."/>
            <person name="Kim Y.S."/>
        </authorList>
    </citation>
    <scope>NUCLEOTIDE SEQUENCE [LARGE SCALE GENOMIC DNA]</scope>
    <source>
        <strain evidence="13 14">YPD9-1</strain>
    </source>
</reference>
<dbReference type="Gene3D" id="3.30.565.10">
    <property type="entry name" value="Histidine kinase-like ATPase, C-terminal domain"/>
    <property type="match status" value="1"/>
</dbReference>
<dbReference type="Pfam" id="PF07694">
    <property type="entry name" value="5TM-5TMR_LYT"/>
    <property type="match status" value="1"/>
</dbReference>
<feature type="transmembrane region" description="Helical" evidence="11">
    <location>
        <begin position="114"/>
        <end position="140"/>
    </location>
</feature>
<feature type="transmembrane region" description="Helical" evidence="11">
    <location>
        <begin position="152"/>
        <end position="173"/>
    </location>
</feature>
<keyword evidence="3" id="KW-0808">Transferase</keyword>
<evidence type="ECO:0000256" key="10">
    <source>
        <dbReference type="ARBA" id="ARBA00023136"/>
    </source>
</evidence>
<evidence type="ECO:0000256" key="7">
    <source>
        <dbReference type="ARBA" id="ARBA00022840"/>
    </source>
</evidence>
<dbReference type="Pfam" id="PF02518">
    <property type="entry name" value="HATPase_c"/>
    <property type="match status" value="1"/>
</dbReference>
<dbReference type="PROSITE" id="PS50109">
    <property type="entry name" value="HIS_KIN"/>
    <property type="match status" value="1"/>
</dbReference>
<evidence type="ECO:0000313" key="13">
    <source>
        <dbReference type="EMBL" id="UJF33949.1"/>
    </source>
</evidence>
<evidence type="ECO:0000256" key="3">
    <source>
        <dbReference type="ARBA" id="ARBA00022679"/>
    </source>
</evidence>
<keyword evidence="10 11" id="KW-0472">Membrane</keyword>
<evidence type="ECO:0000256" key="2">
    <source>
        <dbReference type="ARBA" id="ARBA00022475"/>
    </source>
</evidence>
<dbReference type="PANTHER" id="PTHR34220">
    <property type="entry name" value="SENSOR HISTIDINE KINASE YPDA"/>
    <property type="match status" value="1"/>
</dbReference>
<comment type="subcellular location">
    <subcellularLocation>
        <location evidence="1">Cell membrane</location>
        <topology evidence="1">Multi-pass membrane protein</topology>
    </subcellularLocation>
</comment>
<dbReference type="Proteomes" id="UP001649230">
    <property type="component" value="Chromosome"/>
</dbReference>
<keyword evidence="5" id="KW-0547">Nucleotide-binding</keyword>
<accession>A0ABY3SJR6</accession>
<feature type="transmembrane region" description="Helical" evidence="11">
    <location>
        <begin position="41"/>
        <end position="62"/>
    </location>
</feature>
<feature type="transmembrane region" description="Helical" evidence="11">
    <location>
        <begin position="82"/>
        <end position="102"/>
    </location>
</feature>
<name>A0ABY3SJR6_9BACL</name>
<evidence type="ECO:0000256" key="6">
    <source>
        <dbReference type="ARBA" id="ARBA00022777"/>
    </source>
</evidence>
<sequence>MEDLILLLFERMGMLLVLTFILTRFSFFRQLFDKEMSILRAIYSSVFFGLFGVLGTYAGIVVRDDFTLESSLWLFPLHHYEAVAHSALVGVVIGGLIGRISVGLGAGIITGLHLYYIGGYAGLGSAVAAPIIGILTGLIAKLFIQNRVVPTPIAFFCGVFAPVVLMGTILILVPQTDSGAAIQLVNTIGLPMMLTNSISIAIFMTMLQVAMREEDRTAAHEAERALHIVELALPHLKLGLTSKTAEATAKLLAREMKAAAVVLTDTERMLAYVGAGASSRMLEQTAFIELSNKAFETGEVQIAYSLDKEWAEVFVKLDAAILVPFQQGGKAAGLIAIFYKRNHEIRKVEIELAKGLSKLFTYQLGVAAHEKMASLLQEAELRMLQAQINPHFLFNTLNAIHSLIRVNPDLARHVMIQLSTYMRLSLKITSSQLIPIQQEMKHLSTYLELIKIRFADQFSVLLDMDPRVEAALIPPATFQPLVENSIMHGLNKQGSGGWIRIRLWLTGDRIEVCVEDNGAGFPEEHLHVLGDKPVTSKEGNGIGVYNVNQRLIHLFGAEARIQIRNRPEGGSRISFTIPCGTDGLDANEAV</sequence>
<evidence type="ECO:0000256" key="4">
    <source>
        <dbReference type="ARBA" id="ARBA00022692"/>
    </source>
</evidence>
<feature type="transmembrane region" description="Helical" evidence="11">
    <location>
        <begin position="185"/>
        <end position="207"/>
    </location>
</feature>
<protein>
    <submittedName>
        <fullName evidence="13">Histidine kinase</fullName>
    </submittedName>
</protein>
<keyword evidence="4 11" id="KW-0812">Transmembrane</keyword>
<evidence type="ECO:0000256" key="11">
    <source>
        <dbReference type="SAM" id="Phobius"/>
    </source>
</evidence>
<gene>
    <name evidence="13" type="ORF">L0M14_01475</name>
</gene>
<feature type="domain" description="Histidine kinase" evidence="12">
    <location>
        <begin position="481"/>
        <end position="581"/>
    </location>
</feature>
<evidence type="ECO:0000259" key="12">
    <source>
        <dbReference type="PROSITE" id="PS50109"/>
    </source>
</evidence>
<evidence type="ECO:0000313" key="14">
    <source>
        <dbReference type="Proteomes" id="UP001649230"/>
    </source>
</evidence>
<keyword evidence="9" id="KW-0902">Two-component regulatory system</keyword>
<evidence type="ECO:0000256" key="8">
    <source>
        <dbReference type="ARBA" id="ARBA00022989"/>
    </source>
</evidence>
<dbReference type="SMART" id="SM00387">
    <property type="entry name" value="HATPase_c"/>
    <property type="match status" value="1"/>
</dbReference>
<dbReference type="InterPro" id="IPR005467">
    <property type="entry name" value="His_kinase_dom"/>
</dbReference>
<keyword evidence="6 13" id="KW-0418">Kinase</keyword>
<dbReference type="InterPro" id="IPR011620">
    <property type="entry name" value="Sig_transdc_His_kinase_LytS_TM"/>
</dbReference>
<evidence type="ECO:0000256" key="9">
    <source>
        <dbReference type="ARBA" id="ARBA00023012"/>
    </source>
</evidence>
<dbReference type="RefSeq" id="WP_235120340.1">
    <property type="nucleotide sequence ID" value="NZ_CP090978.1"/>
</dbReference>
<dbReference type="PANTHER" id="PTHR34220:SF7">
    <property type="entry name" value="SENSOR HISTIDINE KINASE YPDA"/>
    <property type="match status" value="1"/>
</dbReference>
<feature type="transmembrane region" description="Helical" evidence="11">
    <location>
        <begin position="12"/>
        <end position="29"/>
    </location>
</feature>
<dbReference type="InterPro" id="IPR036890">
    <property type="entry name" value="HATPase_C_sf"/>
</dbReference>
<keyword evidence="2" id="KW-1003">Cell membrane</keyword>
<dbReference type="InterPro" id="IPR050640">
    <property type="entry name" value="Bact_2-comp_sensor_kinase"/>
</dbReference>
<keyword evidence="8 11" id="KW-1133">Transmembrane helix</keyword>
<dbReference type="Pfam" id="PF06580">
    <property type="entry name" value="His_kinase"/>
    <property type="match status" value="1"/>
</dbReference>
<keyword evidence="7" id="KW-0067">ATP-binding</keyword>
<dbReference type="GO" id="GO:0016301">
    <property type="term" value="F:kinase activity"/>
    <property type="evidence" value="ECO:0007669"/>
    <property type="project" value="UniProtKB-KW"/>
</dbReference>
<evidence type="ECO:0000256" key="5">
    <source>
        <dbReference type="ARBA" id="ARBA00022741"/>
    </source>
</evidence>
<evidence type="ECO:0000256" key="1">
    <source>
        <dbReference type="ARBA" id="ARBA00004651"/>
    </source>
</evidence>
<organism evidence="13 14">
    <name type="scientific">Paenibacillus hexagrammi</name>
    <dbReference type="NCBI Taxonomy" id="2908839"/>
    <lineage>
        <taxon>Bacteria</taxon>
        <taxon>Bacillati</taxon>
        <taxon>Bacillota</taxon>
        <taxon>Bacilli</taxon>
        <taxon>Bacillales</taxon>
        <taxon>Paenibacillaceae</taxon>
        <taxon>Paenibacillus</taxon>
    </lineage>
</organism>